<gene>
    <name evidence="1" type="ORF">MILVUS5_LOCUS274</name>
</gene>
<comment type="caution">
    <text evidence="1">The sequence shown here is derived from an EMBL/GenBank/DDBJ whole genome shotgun (WGS) entry which is preliminary data.</text>
</comment>
<accession>A0ACB0I743</accession>
<sequence length="531" mass="60962">MSHDGELPAAVGTGCESEKQNLDSFRFTVTANPDGHISDVRRIHSEFNSYVDLFHLRESARDLNGYYAGKYDPTTVHEEIAERALFLAHLTGDYPASFLGDFPARIFYLLTHSVHLFASTLRIKLAEALIVLVDTQLIIFDEALPLFMELQTLDDKEITEMIYQQIVFTTTEYHGLLFTNRKFQNVMFSILENERGRRAERVLVTLWQLYQKKLWFDERTANAICNACYHPTERVSTTALSFLLLENDNKKQMIEDDRDHDDSDCNAVDEDHDDGSQLLHPIYLRKSLPNPSSERSNVTYYSPLNHLIDKQEFVETLFRSLQCCTSEVKTLTLKLTARLVGLHQLTLLGFYPFVQKYIQSRKQDAINVLEAVVQACHDKVPRNVIEPLFKEIVNQFVNESSPQEVITAGLNAVREICIRMPLLMNEDLLRDLALYEKANSNAARSLIALFQEACEDVDFSNDVPGDELLQKNDNDDKQESVDYNDSACISTDHENLGTKRKTEDSIKKRKVEEQLEERTLLLCTQKNGMKR</sequence>
<reference evidence="1" key="1">
    <citation type="submission" date="2023-10" db="EMBL/GenBank/DDBJ databases">
        <authorList>
            <person name="Rodriguez Cubillos JULIANA M."/>
            <person name="De Vega J."/>
        </authorList>
    </citation>
    <scope>NUCLEOTIDE SEQUENCE</scope>
</reference>
<dbReference type="EMBL" id="CASHSV030000001">
    <property type="protein sequence ID" value="CAJ2627921.1"/>
    <property type="molecule type" value="Genomic_DNA"/>
</dbReference>
<dbReference type="Proteomes" id="UP001177021">
    <property type="component" value="Unassembled WGS sequence"/>
</dbReference>
<proteinExistence type="predicted"/>
<evidence type="ECO:0000313" key="2">
    <source>
        <dbReference type="Proteomes" id="UP001177021"/>
    </source>
</evidence>
<organism evidence="1 2">
    <name type="scientific">Trifolium pratense</name>
    <name type="common">Red clover</name>
    <dbReference type="NCBI Taxonomy" id="57577"/>
    <lineage>
        <taxon>Eukaryota</taxon>
        <taxon>Viridiplantae</taxon>
        <taxon>Streptophyta</taxon>
        <taxon>Embryophyta</taxon>
        <taxon>Tracheophyta</taxon>
        <taxon>Spermatophyta</taxon>
        <taxon>Magnoliopsida</taxon>
        <taxon>eudicotyledons</taxon>
        <taxon>Gunneridae</taxon>
        <taxon>Pentapetalae</taxon>
        <taxon>rosids</taxon>
        <taxon>fabids</taxon>
        <taxon>Fabales</taxon>
        <taxon>Fabaceae</taxon>
        <taxon>Papilionoideae</taxon>
        <taxon>50 kb inversion clade</taxon>
        <taxon>NPAAA clade</taxon>
        <taxon>Hologalegina</taxon>
        <taxon>IRL clade</taxon>
        <taxon>Trifolieae</taxon>
        <taxon>Trifolium</taxon>
    </lineage>
</organism>
<name>A0ACB0I743_TRIPR</name>
<protein>
    <submittedName>
        <fullName evidence="1">Uncharacterized protein</fullName>
    </submittedName>
</protein>
<evidence type="ECO:0000313" key="1">
    <source>
        <dbReference type="EMBL" id="CAJ2627921.1"/>
    </source>
</evidence>
<keyword evidence="2" id="KW-1185">Reference proteome</keyword>